<feature type="transmembrane region" description="Helical" evidence="1">
    <location>
        <begin position="270"/>
        <end position="292"/>
    </location>
</feature>
<dbReference type="AlphaFoldDB" id="A0A3N4G8C8"/>
<proteinExistence type="predicted"/>
<feature type="transmembrane region" description="Helical" evidence="1">
    <location>
        <begin position="6"/>
        <end position="33"/>
    </location>
</feature>
<feature type="transmembrane region" description="Helical" evidence="1">
    <location>
        <begin position="63"/>
        <end position="90"/>
    </location>
</feature>
<evidence type="ECO:0000256" key="1">
    <source>
        <dbReference type="SAM" id="Phobius"/>
    </source>
</evidence>
<keyword evidence="1" id="KW-0472">Membrane</keyword>
<keyword evidence="1" id="KW-1133">Transmembrane helix</keyword>
<feature type="transmembrane region" description="Helical" evidence="1">
    <location>
        <begin position="96"/>
        <end position="118"/>
    </location>
</feature>
<reference evidence="2 3" key="1">
    <citation type="submission" date="2018-11" db="EMBL/GenBank/DDBJ databases">
        <title>Draft genome sequence of Gordonia sp. RS15-1S isolated from rice stems.</title>
        <authorList>
            <person name="Muangham S."/>
        </authorList>
    </citation>
    <scope>NUCLEOTIDE SEQUENCE [LARGE SCALE GENOMIC DNA]</scope>
    <source>
        <strain evidence="2 3">RS15-1S</strain>
    </source>
</reference>
<organism evidence="2 3">
    <name type="scientific">Gordonia oryzae</name>
    <dbReference type="NCBI Taxonomy" id="2487349"/>
    <lineage>
        <taxon>Bacteria</taxon>
        <taxon>Bacillati</taxon>
        <taxon>Actinomycetota</taxon>
        <taxon>Actinomycetes</taxon>
        <taxon>Mycobacteriales</taxon>
        <taxon>Gordoniaceae</taxon>
        <taxon>Gordonia</taxon>
    </lineage>
</organism>
<feature type="transmembrane region" description="Helical" evidence="1">
    <location>
        <begin position="304"/>
        <end position="329"/>
    </location>
</feature>
<dbReference type="OrthoDB" id="3463898at2"/>
<keyword evidence="1" id="KW-0812">Transmembrane</keyword>
<feature type="transmembrane region" description="Helical" evidence="1">
    <location>
        <begin position="168"/>
        <end position="190"/>
    </location>
</feature>
<dbReference type="Proteomes" id="UP000267536">
    <property type="component" value="Unassembled WGS sequence"/>
</dbReference>
<dbReference type="RefSeq" id="WP_123931114.1">
    <property type="nucleotide sequence ID" value="NZ_JBPSDP010000010.1"/>
</dbReference>
<dbReference type="EMBL" id="RKMH01000010">
    <property type="protein sequence ID" value="RPA58979.1"/>
    <property type="molecule type" value="Genomic_DNA"/>
</dbReference>
<feature type="transmembrane region" description="Helical" evidence="1">
    <location>
        <begin position="375"/>
        <end position="393"/>
    </location>
</feature>
<evidence type="ECO:0000313" key="2">
    <source>
        <dbReference type="EMBL" id="RPA58979.1"/>
    </source>
</evidence>
<feature type="transmembrane region" description="Helical" evidence="1">
    <location>
        <begin position="130"/>
        <end position="148"/>
    </location>
</feature>
<comment type="caution">
    <text evidence="2">The sequence shown here is derived from an EMBL/GenBank/DDBJ whole genome shotgun (WGS) entry which is preliminary data.</text>
</comment>
<protein>
    <recommendedName>
        <fullName evidence="4">Transmembrane protein</fullName>
    </recommendedName>
</protein>
<keyword evidence="3" id="KW-1185">Reference proteome</keyword>
<evidence type="ECO:0000313" key="3">
    <source>
        <dbReference type="Proteomes" id="UP000267536"/>
    </source>
</evidence>
<feature type="transmembrane region" description="Helical" evidence="1">
    <location>
        <begin position="349"/>
        <end position="368"/>
    </location>
</feature>
<name>A0A3N4G8C8_9ACTN</name>
<sequence>MTNPRLLPMLYGVGAVLSAVIVGPLFGGGYLLYRDAVSTPRSFVTDAALGIGPLAPRAVPQDWFVAVAGSIVGGGMVVLVALAAALLFAAVGFGRLAVRLVPGAGRSGAVAAAVVTVWNPFVAERLLQGNWSLLVGYAALGWIVVAVADVAEGRTRERWIGWAQVGGLLAVAGLTPTGSVMALVVAGVTAASCGGIRRWRAYAGLVALWVCSAAPWLMSAAIGGGSITSDGPAGVRAFALRSEPLLGPLGTALGVGGIWNSDAVPTSRTIWWAAIATVCLLVVIVVGSVWLWRRRSTSPTPSLWQGLAALAAVVVGLVAVTAAGPGQAALGAVVDAVPGAGLVRDTHKFLALVMPFGALASAAAVVALRRYVPTGFALAAIALLVIAPLPDLACGAGGRITPVHYPHDWTRAAAMVPADRGAVALWPPGTVRRYSFTDGPSLDPAARMVRAPVIESGELRVDGVVVDHADHAADQVNRVLRSGGNPRALSNLGVGWVLVERGPETSVPKALADLTPVVAGPDLMLFDLGGAVTPQASSISRGLAWAAHVIWALLMAIGALAAGTAGLVTIVQRAASRRTRSISSHVVDHE</sequence>
<feature type="transmembrane region" description="Helical" evidence="1">
    <location>
        <begin position="202"/>
        <end position="222"/>
    </location>
</feature>
<accession>A0A3N4G8C8</accession>
<feature type="transmembrane region" description="Helical" evidence="1">
    <location>
        <begin position="545"/>
        <end position="571"/>
    </location>
</feature>
<evidence type="ECO:0008006" key="4">
    <source>
        <dbReference type="Google" id="ProtNLM"/>
    </source>
</evidence>
<gene>
    <name evidence="2" type="ORF">EF294_14165</name>
</gene>